<accession>A0A5M3WCU2</accession>
<dbReference type="AlphaFoldDB" id="A0A5M3WCU2"/>
<reference evidence="2 3" key="1">
    <citation type="submission" date="2019-10" db="EMBL/GenBank/DDBJ databases">
        <title>Whole genome shotgun sequence of Acrocarpospora macrocephala NBRC 16266.</title>
        <authorList>
            <person name="Ichikawa N."/>
            <person name="Kimura A."/>
            <person name="Kitahashi Y."/>
            <person name="Komaki H."/>
            <person name="Oguchi A."/>
        </authorList>
    </citation>
    <scope>NUCLEOTIDE SEQUENCE [LARGE SCALE GENOMIC DNA]</scope>
    <source>
        <strain evidence="2 3">NBRC 16266</strain>
    </source>
</reference>
<organism evidence="2 3">
    <name type="scientific">Acrocarpospora macrocephala</name>
    <dbReference type="NCBI Taxonomy" id="150177"/>
    <lineage>
        <taxon>Bacteria</taxon>
        <taxon>Bacillati</taxon>
        <taxon>Actinomycetota</taxon>
        <taxon>Actinomycetes</taxon>
        <taxon>Streptosporangiales</taxon>
        <taxon>Streptosporangiaceae</taxon>
        <taxon>Acrocarpospora</taxon>
    </lineage>
</organism>
<protein>
    <submittedName>
        <fullName evidence="2">Uncharacterized protein</fullName>
    </submittedName>
</protein>
<dbReference type="Proteomes" id="UP000331127">
    <property type="component" value="Unassembled WGS sequence"/>
</dbReference>
<feature type="region of interest" description="Disordered" evidence="1">
    <location>
        <begin position="56"/>
        <end position="79"/>
    </location>
</feature>
<evidence type="ECO:0000313" key="2">
    <source>
        <dbReference type="EMBL" id="GES06656.1"/>
    </source>
</evidence>
<gene>
    <name evidence="2" type="ORF">Amac_002510</name>
</gene>
<keyword evidence="3" id="KW-1185">Reference proteome</keyword>
<dbReference type="RefSeq" id="WP_155352379.1">
    <property type="nucleotide sequence ID" value="NZ_BAAAHL010000022.1"/>
</dbReference>
<evidence type="ECO:0000313" key="3">
    <source>
        <dbReference type="Proteomes" id="UP000331127"/>
    </source>
</evidence>
<evidence type="ECO:0000256" key="1">
    <source>
        <dbReference type="SAM" id="MobiDB-lite"/>
    </source>
</evidence>
<comment type="caution">
    <text evidence="2">The sequence shown here is derived from an EMBL/GenBank/DDBJ whole genome shotgun (WGS) entry which is preliminary data.</text>
</comment>
<dbReference type="EMBL" id="BLAE01000003">
    <property type="protein sequence ID" value="GES06656.1"/>
    <property type="molecule type" value="Genomic_DNA"/>
</dbReference>
<name>A0A5M3WCU2_9ACTN</name>
<proteinExistence type="predicted"/>
<sequence length="79" mass="7465">MLLGVGPGVEPDFADGPGVELALGDGVAAAAVPVQATVDPLRFGVPMSRRTTSVMAGGLASSDGDGLGVGSASDGLGVA</sequence>